<feature type="transmembrane region" description="Helical" evidence="1">
    <location>
        <begin position="35"/>
        <end position="57"/>
    </location>
</feature>
<evidence type="ECO:0000259" key="2">
    <source>
        <dbReference type="Pfam" id="PF10882"/>
    </source>
</evidence>
<dbReference type="InterPro" id="IPR027783">
    <property type="entry name" value="Bacterial_PH-related"/>
</dbReference>
<proteinExistence type="predicted"/>
<dbReference type="EMBL" id="FNDZ01000001">
    <property type="protein sequence ID" value="SDH94481.1"/>
    <property type="molecule type" value="Genomic_DNA"/>
</dbReference>
<feature type="domain" description="Bacterial Pleckstrin homology" evidence="2">
    <location>
        <begin position="64"/>
        <end position="162"/>
    </location>
</feature>
<keyword evidence="1" id="KW-0472">Membrane</keyword>
<gene>
    <name evidence="3" type="ORF">SAMN05421804_101287</name>
</gene>
<evidence type="ECO:0000313" key="4">
    <source>
        <dbReference type="Proteomes" id="UP000183255"/>
    </source>
</evidence>
<dbReference type="Pfam" id="PF10882">
    <property type="entry name" value="bPH_5"/>
    <property type="match status" value="1"/>
</dbReference>
<reference evidence="3 4" key="1">
    <citation type="submission" date="2016-10" db="EMBL/GenBank/DDBJ databases">
        <authorList>
            <person name="de Groot N.N."/>
        </authorList>
    </citation>
    <scope>NUCLEOTIDE SEQUENCE [LARGE SCALE GENOMIC DNA]</scope>
    <source>
        <strain evidence="3 4">CGMCC 1.5058</strain>
    </source>
</reference>
<dbReference type="RefSeq" id="WP_031573135.1">
    <property type="nucleotide sequence ID" value="NZ_FNDZ01000001.1"/>
</dbReference>
<dbReference type="Proteomes" id="UP000183255">
    <property type="component" value="Unassembled WGS sequence"/>
</dbReference>
<feature type="transmembrane region" description="Helical" evidence="1">
    <location>
        <begin position="12"/>
        <end position="29"/>
    </location>
</feature>
<evidence type="ECO:0000313" key="3">
    <source>
        <dbReference type="EMBL" id="SDH94481.1"/>
    </source>
</evidence>
<feature type="transmembrane region" description="Helical" evidence="1">
    <location>
        <begin position="266"/>
        <end position="290"/>
    </location>
</feature>
<organism evidence="3 4">
    <name type="scientific">Proteiniclasticum ruminis</name>
    <dbReference type="NCBI Taxonomy" id="398199"/>
    <lineage>
        <taxon>Bacteria</taxon>
        <taxon>Bacillati</taxon>
        <taxon>Bacillota</taxon>
        <taxon>Clostridia</taxon>
        <taxon>Eubacteriales</taxon>
        <taxon>Clostridiaceae</taxon>
        <taxon>Proteiniclasticum</taxon>
    </lineage>
</organism>
<name>A0A1G8GJI8_9CLOT</name>
<keyword evidence="1" id="KW-1133">Transmembrane helix</keyword>
<feature type="transmembrane region" description="Helical" evidence="1">
    <location>
        <begin position="188"/>
        <end position="208"/>
    </location>
</feature>
<protein>
    <submittedName>
        <fullName evidence="3">PH domain-containing protein</fullName>
    </submittedName>
</protein>
<sequence>MKFYPERSQFMNNLIMTLIGFLVTMGFILRFSESILLKSLMMLLMFILIILSGYYFVLLKTLYYEINDDNIVIGSVFRFLNHTIPLKDIRFFTERITLLNHSGLAGMLSKRFSVGKGYMRGLGKVDMYITSSRKTIYFGTDYRNYAISPENMAAFSQALLKKGIPEKFPQRPLLESDILESDEKLKQYFILNTLMILTYIGVPLILFYQNSLPEYMSTHQLDASTISYLPVKVFLDRIVMVGSSAFFLNLLVLFGGKVYERIDRIYYYRVMLIPLVISSLLLLNLANVLIPVFL</sequence>
<dbReference type="AlphaFoldDB" id="A0A1G8GJI8"/>
<keyword evidence="1" id="KW-0812">Transmembrane</keyword>
<evidence type="ECO:0000256" key="1">
    <source>
        <dbReference type="SAM" id="Phobius"/>
    </source>
</evidence>
<accession>A0A1G8GJI8</accession>
<feature type="transmembrane region" description="Helical" evidence="1">
    <location>
        <begin position="234"/>
        <end position="254"/>
    </location>
</feature>